<accession>I0HWB6</accession>
<protein>
    <submittedName>
        <fullName evidence="1">Uncharacterized protein</fullName>
    </submittedName>
</protein>
<proteinExistence type="predicted"/>
<evidence type="ECO:0000313" key="2">
    <source>
        <dbReference type="Proteomes" id="UP000007883"/>
    </source>
</evidence>
<organism evidence="1 2">
    <name type="scientific">Rubrivivax gelatinosus (strain NBRC 100245 / IL144)</name>
    <dbReference type="NCBI Taxonomy" id="983917"/>
    <lineage>
        <taxon>Bacteria</taxon>
        <taxon>Pseudomonadati</taxon>
        <taxon>Pseudomonadota</taxon>
        <taxon>Betaproteobacteria</taxon>
        <taxon>Burkholderiales</taxon>
        <taxon>Sphaerotilaceae</taxon>
        <taxon>Rubrivivax</taxon>
    </lineage>
</organism>
<sequence>MKEFERKLGYCVMRGQNYAAGYDFFQGNPRTRRHSCDARPLVNGNFYFQAVGIAADSCDWLCFPAADQ</sequence>
<dbReference type="EMBL" id="AP012320">
    <property type="protein sequence ID" value="BAL97303.1"/>
    <property type="molecule type" value="Genomic_DNA"/>
</dbReference>
<evidence type="ECO:0000313" key="1">
    <source>
        <dbReference type="EMBL" id="BAL97303.1"/>
    </source>
</evidence>
<dbReference type="AlphaFoldDB" id="I0HWB6"/>
<reference evidence="1 2" key="1">
    <citation type="journal article" date="2012" name="J. Bacteriol.">
        <title>Complete genome sequence of phototrophic betaproteobacterium Rubrivivax gelatinosus IL144.</title>
        <authorList>
            <person name="Nagashima S."/>
            <person name="Kamimura A."/>
            <person name="Shimizu T."/>
            <person name="Nakamura-isaki S."/>
            <person name="Aono E."/>
            <person name="Sakamoto K."/>
            <person name="Ichikawa N."/>
            <person name="Nakazawa H."/>
            <person name="Sekine M."/>
            <person name="Yamazaki S."/>
            <person name="Fujita N."/>
            <person name="Shimada K."/>
            <person name="Hanada S."/>
            <person name="Nagashima K.V.P."/>
        </authorList>
    </citation>
    <scope>NUCLEOTIDE SEQUENCE [LARGE SCALE GENOMIC DNA]</scope>
    <source>
        <strain evidence="2">NBRC 100245 / IL144</strain>
    </source>
</reference>
<keyword evidence="2" id="KW-1185">Reference proteome</keyword>
<dbReference type="Proteomes" id="UP000007883">
    <property type="component" value="Chromosome"/>
</dbReference>
<gene>
    <name evidence="1" type="ordered locus">RGE_39670</name>
</gene>
<dbReference type="KEGG" id="rge:RGE_39670"/>
<dbReference type="HOGENOM" id="CLU_2791395_0_0_4"/>
<name>I0HWB6_RUBGI</name>